<comment type="function">
    <text evidence="5">Catalyzes the phosphorylation of the 3'-hydroxyl group of dephosphocoenzyme A to form coenzyme A.</text>
</comment>
<dbReference type="EMBL" id="LWBO01000019">
    <property type="protein sequence ID" value="OQP45530.1"/>
    <property type="molecule type" value="Genomic_DNA"/>
</dbReference>
<accession>A0ABX3NTE0</accession>
<comment type="caution">
    <text evidence="7">The sequence shown here is derived from an EMBL/GenBank/DDBJ whole genome shotgun (WGS) entry which is preliminary data.</text>
</comment>
<gene>
    <name evidence="5" type="primary">coaE</name>
    <name evidence="7" type="ORF">A4D02_33270</name>
</gene>
<comment type="similarity">
    <text evidence="1 5">Belongs to the CoaE family.</text>
</comment>
<evidence type="ECO:0000256" key="6">
    <source>
        <dbReference type="NCBIfam" id="TIGR00152"/>
    </source>
</evidence>
<name>A0ABX3NTE0_9BACT</name>
<comment type="pathway">
    <text evidence="5">Cofactor biosynthesis; coenzyme A biosynthesis; CoA from (R)-pantothenate: step 5/5.</text>
</comment>
<dbReference type="CDD" id="cd02022">
    <property type="entry name" value="DPCK"/>
    <property type="match status" value="1"/>
</dbReference>
<dbReference type="RefSeq" id="WP_014217297.1">
    <property type="nucleotide sequence ID" value="NZ_LWBO01000019.1"/>
</dbReference>
<keyword evidence="2 5" id="KW-0547">Nucleotide-binding</keyword>
<organism evidence="7 8">
    <name type="scientific">Niastella koreensis</name>
    <dbReference type="NCBI Taxonomy" id="354356"/>
    <lineage>
        <taxon>Bacteria</taxon>
        <taxon>Pseudomonadati</taxon>
        <taxon>Bacteroidota</taxon>
        <taxon>Chitinophagia</taxon>
        <taxon>Chitinophagales</taxon>
        <taxon>Chitinophagaceae</taxon>
        <taxon>Niastella</taxon>
    </lineage>
</organism>
<dbReference type="Gene3D" id="3.40.50.300">
    <property type="entry name" value="P-loop containing nucleotide triphosphate hydrolases"/>
    <property type="match status" value="1"/>
</dbReference>
<evidence type="ECO:0000313" key="8">
    <source>
        <dbReference type="Proteomes" id="UP000192277"/>
    </source>
</evidence>
<feature type="binding site" evidence="5">
    <location>
        <begin position="12"/>
        <end position="17"/>
    </location>
    <ligand>
        <name>ATP</name>
        <dbReference type="ChEBI" id="CHEBI:30616"/>
    </ligand>
</feature>
<evidence type="ECO:0000313" key="7">
    <source>
        <dbReference type="EMBL" id="OQP45530.1"/>
    </source>
</evidence>
<keyword evidence="4 5" id="KW-0173">Coenzyme A biosynthesis</keyword>
<evidence type="ECO:0000256" key="1">
    <source>
        <dbReference type="ARBA" id="ARBA00009018"/>
    </source>
</evidence>
<keyword evidence="5 7" id="KW-0418">Kinase</keyword>
<dbReference type="PANTHER" id="PTHR10695">
    <property type="entry name" value="DEPHOSPHO-COA KINASE-RELATED"/>
    <property type="match status" value="1"/>
</dbReference>
<protein>
    <recommendedName>
        <fullName evidence="5 6">Dephospho-CoA kinase</fullName>
        <ecNumber evidence="5 6">2.7.1.24</ecNumber>
    </recommendedName>
    <alternativeName>
        <fullName evidence="5">Dephosphocoenzyme A kinase</fullName>
    </alternativeName>
</protein>
<dbReference type="HAMAP" id="MF_00376">
    <property type="entry name" value="Dephospho_CoA_kinase"/>
    <property type="match status" value="1"/>
</dbReference>
<keyword evidence="5" id="KW-0808">Transferase</keyword>
<evidence type="ECO:0000256" key="5">
    <source>
        <dbReference type="HAMAP-Rule" id="MF_00376"/>
    </source>
</evidence>
<dbReference type="NCBIfam" id="TIGR00152">
    <property type="entry name" value="dephospho-CoA kinase"/>
    <property type="match status" value="1"/>
</dbReference>
<evidence type="ECO:0000256" key="3">
    <source>
        <dbReference type="ARBA" id="ARBA00022840"/>
    </source>
</evidence>
<keyword evidence="5" id="KW-0963">Cytoplasm</keyword>
<proteinExistence type="inferred from homology"/>
<dbReference type="PANTHER" id="PTHR10695:SF46">
    <property type="entry name" value="BIFUNCTIONAL COENZYME A SYNTHASE-RELATED"/>
    <property type="match status" value="1"/>
</dbReference>
<dbReference type="InterPro" id="IPR027417">
    <property type="entry name" value="P-loop_NTPase"/>
</dbReference>
<sequence>MALRIGLTGGIGSGKSTVAKVFEVLGIPVYSADEAARRLMNEDEQLRQQIIQHFGPSSYKNNQLDRPYIASQVFNNKEKLELMNSLVHPATIRDAAEWMAKQTTPYVIKEAAIIFESGTQNQHDYIIGVSAPTPLRILRAMKRDGSTREQVLARMSKQIQESIKMRLCDFVIVNDELQAVIPQVLALHEQLITLSKATGR</sequence>
<comment type="subcellular location">
    <subcellularLocation>
        <location evidence="5">Cytoplasm</location>
    </subcellularLocation>
</comment>
<dbReference type="PROSITE" id="PS51219">
    <property type="entry name" value="DPCK"/>
    <property type="match status" value="1"/>
</dbReference>
<dbReference type="GO" id="GO:0016301">
    <property type="term" value="F:kinase activity"/>
    <property type="evidence" value="ECO:0007669"/>
    <property type="project" value="UniProtKB-KW"/>
</dbReference>
<comment type="catalytic activity">
    <reaction evidence="5">
        <text>3'-dephospho-CoA + ATP = ADP + CoA + H(+)</text>
        <dbReference type="Rhea" id="RHEA:18245"/>
        <dbReference type="ChEBI" id="CHEBI:15378"/>
        <dbReference type="ChEBI" id="CHEBI:30616"/>
        <dbReference type="ChEBI" id="CHEBI:57287"/>
        <dbReference type="ChEBI" id="CHEBI:57328"/>
        <dbReference type="ChEBI" id="CHEBI:456216"/>
        <dbReference type="EC" id="2.7.1.24"/>
    </reaction>
</comment>
<reference evidence="7 8" key="1">
    <citation type="submission" date="2016-04" db="EMBL/GenBank/DDBJ databases">
        <authorList>
            <person name="Chen L."/>
            <person name="Zhuang W."/>
            <person name="Wang G."/>
        </authorList>
    </citation>
    <scope>NUCLEOTIDE SEQUENCE [LARGE SCALE GENOMIC DNA]</scope>
    <source>
        <strain evidence="8">GR20</strain>
    </source>
</reference>
<evidence type="ECO:0000256" key="2">
    <source>
        <dbReference type="ARBA" id="ARBA00022741"/>
    </source>
</evidence>
<dbReference type="Proteomes" id="UP000192277">
    <property type="component" value="Unassembled WGS sequence"/>
</dbReference>
<keyword evidence="8" id="KW-1185">Reference proteome</keyword>
<dbReference type="Pfam" id="PF01121">
    <property type="entry name" value="CoaE"/>
    <property type="match status" value="1"/>
</dbReference>
<dbReference type="InterPro" id="IPR001977">
    <property type="entry name" value="Depp_CoAkinase"/>
</dbReference>
<dbReference type="SUPFAM" id="SSF52540">
    <property type="entry name" value="P-loop containing nucleoside triphosphate hydrolases"/>
    <property type="match status" value="1"/>
</dbReference>
<dbReference type="EC" id="2.7.1.24" evidence="5 6"/>
<keyword evidence="3 5" id="KW-0067">ATP-binding</keyword>
<evidence type="ECO:0000256" key="4">
    <source>
        <dbReference type="ARBA" id="ARBA00022993"/>
    </source>
</evidence>